<evidence type="ECO:0000313" key="1">
    <source>
        <dbReference type="EMBL" id="PLT43612.1"/>
    </source>
</evidence>
<organism evidence="1 2">
    <name type="scientific">Paenibacillus pasadenensis</name>
    <dbReference type="NCBI Taxonomy" id="217090"/>
    <lineage>
        <taxon>Bacteria</taxon>
        <taxon>Bacillati</taxon>
        <taxon>Bacillota</taxon>
        <taxon>Bacilli</taxon>
        <taxon>Bacillales</taxon>
        <taxon>Paenibacillaceae</taxon>
        <taxon>Paenibacillus</taxon>
    </lineage>
</organism>
<proteinExistence type="predicted"/>
<gene>
    <name evidence="1" type="ORF">B8V81_2043</name>
</gene>
<evidence type="ECO:0000313" key="2">
    <source>
        <dbReference type="Proteomes" id="UP000234789"/>
    </source>
</evidence>
<dbReference type="Proteomes" id="UP000234789">
    <property type="component" value="Unassembled WGS sequence"/>
</dbReference>
<name>A0A2N5MZX6_9BACL</name>
<comment type="caution">
    <text evidence="1">The sequence shown here is derived from an EMBL/GenBank/DDBJ whole genome shotgun (WGS) entry which is preliminary data.</text>
</comment>
<reference evidence="1 2" key="1">
    <citation type="submission" date="2017-05" db="EMBL/GenBank/DDBJ databases">
        <title>Functional genome analysis of Paenibacillus pasadenensis strain R16: insights on endophytic life style and antifungal activity.</title>
        <authorList>
            <person name="Passera A."/>
            <person name="Marcolungo L."/>
            <person name="Casati P."/>
            <person name="Brasca M."/>
            <person name="Quaglino F."/>
            <person name="Delledonne M."/>
        </authorList>
    </citation>
    <scope>NUCLEOTIDE SEQUENCE [LARGE SCALE GENOMIC DNA]</scope>
    <source>
        <strain evidence="1 2">R16</strain>
    </source>
</reference>
<dbReference type="EMBL" id="NFEZ01000004">
    <property type="protein sequence ID" value="PLT43612.1"/>
    <property type="molecule type" value="Genomic_DNA"/>
</dbReference>
<dbReference type="AlphaFoldDB" id="A0A2N5MZX6"/>
<keyword evidence="2" id="KW-1185">Reference proteome</keyword>
<sequence>MYHTVNETGDVFASPYGPSIPQDAKKQAALAACRCRRSGSGELPLA</sequence>
<protein>
    <submittedName>
        <fullName evidence="1">Uncharacterized protein</fullName>
    </submittedName>
</protein>
<accession>A0A2N5MZX6</accession>